<reference evidence="2 3" key="1">
    <citation type="submission" date="2018-12" db="EMBL/GenBank/DDBJ databases">
        <title>Draft genome sequence of Embleya hyalina NBRC 13850T.</title>
        <authorList>
            <person name="Komaki H."/>
            <person name="Hosoyama A."/>
            <person name="Kimura A."/>
            <person name="Ichikawa N."/>
            <person name="Tamura T."/>
        </authorList>
    </citation>
    <scope>NUCLEOTIDE SEQUENCE [LARGE SCALE GENOMIC DNA]</scope>
    <source>
        <strain evidence="2 3">NBRC 13850</strain>
    </source>
</reference>
<dbReference type="AlphaFoldDB" id="A0A401Z359"/>
<comment type="caution">
    <text evidence="2">The sequence shown here is derived from an EMBL/GenBank/DDBJ whole genome shotgun (WGS) entry which is preliminary data.</text>
</comment>
<keyword evidence="3" id="KW-1185">Reference proteome</keyword>
<accession>A0A401Z359</accession>
<proteinExistence type="predicted"/>
<feature type="region of interest" description="Disordered" evidence="1">
    <location>
        <begin position="240"/>
        <end position="294"/>
    </location>
</feature>
<sequence length="294" mass="31526">MGRRDSIRRGLPGRPWPSYPSGMAWDGVTRFAEVRRAGLGRRVRVARHRTVRLDSRRSAGQALAVASGWRGIGRGDSIHGGRPGRPWPPRPGGAASDGATRFAEVGRTAWPPRPGGTASDCATRSAEVRRTGPGRRIRGIEDSAGRERATWCRRAGRRRVGCFGANASDGSVVIGSGRSSADARRSGLRADRSRRWWSPIRVRTMWPASACRTRCSRACPGARPGPARTGWVRMCRPATRPPGVCPDPITRRGSPLPITRPRRGPASPDLPRAASAPVADGLPIASAPGLARGQ</sequence>
<gene>
    <name evidence="2" type="ORF">EHYA_09024</name>
</gene>
<name>A0A401Z359_9ACTN</name>
<dbReference type="EMBL" id="BIFH01000047">
    <property type="protein sequence ID" value="GCE01260.1"/>
    <property type="molecule type" value="Genomic_DNA"/>
</dbReference>
<protein>
    <submittedName>
        <fullName evidence="2">Uncharacterized protein</fullName>
    </submittedName>
</protein>
<feature type="region of interest" description="Disordered" evidence="1">
    <location>
        <begin position="74"/>
        <end position="131"/>
    </location>
</feature>
<evidence type="ECO:0000313" key="2">
    <source>
        <dbReference type="EMBL" id="GCE01260.1"/>
    </source>
</evidence>
<evidence type="ECO:0000256" key="1">
    <source>
        <dbReference type="SAM" id="MobiDB-lite"/>
    </source>
</evidence>
<organism evidence="2 3">
    <name type="scientific">Embleya hyalina</name>
    <dbReference type="NCBI Taxonomy" id="516124"/>
    <lineage>
        <taxon>Bacteria</taxon>
        <taxon>Bacillati</taxon>
        <taxon>Actinomycetota</taxon>
        <taxon>Actinomycetes</taxon>
        <taxon>Kitasatosporales</taxon>
        <taxon>Streptomycetaceae</taxon>
        <taxon>Embleya</taxon>
    </lineage>
</organism>
<dbReference type="Proteomes" id="UP000286931">
    <property type="component" value="Unassembled WGS sequence"/>
</dbReference>
<evidence type="ECO:0000313" key="3">
    <source>
        <dbReference type="Proteomes" id="UP000286931"/>
    </source>
</evidence>